<comment type="catalytic activity">
    <reaction evidence="20">
        <text>L-lysyl-glycine(out) = L-lysyl-glycine(in)</text>
        <dbReference type="Rhea" id="RHEA:79407"/>
        <dbReference type="ChEBI" id="CHEBI:191202"/>
    </reaction>
</comment>
<dbReference type="Gene3D" id="1.20.1250.20">
    <property type="entry name" value="MFS general substrate transporter like domains"/>
    <property type="match status" value="2"/>
</dbReference>
<evidence type="ECO:0000256" key="10">
    <source>
        <dbReference type="ARBA" id="ARBA00044881"/>
    </source>
</evidence>
<protein>
    <recommendedName>
        <fullName evidence="21">Lysosomal dipeptide transporter MFSD1</fullName>
    </recommendedName>
    <alternativeName>
        <fullName evidence="22">Major facilitator superfamily domain-containing protein 1</fullName>
    </alternativeName>
</protein>
<evidence type="ECO:0000256" key="24">
    <source>
        <dbReference type="ARBA" id="ARBA00046376"/>
    </source>
</evidence>
<dbReference type="InterPro" id="IPR000849">
    <property type="entry name" value="Sugar_P_transporter"/>
</dbReference>
<feature type="transmembrane region" description="Helical" evidence="25">
    <location>
        <begin position="278"/>
        <end position="297"/>
    </location>
</feature>
<comment type="catalytic activity">
    <reaction evidence="16">
        <text>L-lysyl-L-lysine(out) = L-lysyl-L-lysine(in)</text>
        <dbReference type="Rhea" id="RHEA:79403"/>
        <dbReference type="ChEBI" id="CHEBI:229956"/>
    </reaction>
</comment>
<dbReference type="GO" id="GO:0005765">
    <property type="term" value="C:lysosomal membrane"/>
    <property type="evidence" value="ECO:0007669"/>
    <property type="project" value="UniProtKB-SubCell"/>
</dbReference>
<comment type="subunit">
    <text evidence="24">Homodimer. Interacts with lysosomal protein GLMP (via lumenal domain); the interaction starts while both proteins are still in the endoplasmic reticulum and is required for stabilization of MFSD1 in lysosomes but has no direct effect on its targeting to lysosomes or transporter activity.</text>
</comment>
<feature type="transmembrane region" description="Helical" evidence="25">
    <location>
        <begin position="85"/>
        <end position="104"/>
    </location>
</feature>
<feature type="transmembrane region" description="Helical" evidence="25">
    <location>
        <begin position="17"/>
        <end position="36"/>
    </location>
</feature>
<evidence type="ECO:0000259" key="26">
    <source>
        <dbReference type="PROSITE" id="PS50850"/>
    </source>
</evidence>
<dbReference type="InterPro" id="IPR011701">
    <property type="entry name" value="MFS"/>
</dbReference>
<dbReference type="PIRSF" id="PIRSF002808">
    <property type="entry name" value="Hexose_phosphate_transp"/>
    <property type="match status" value="1"/>
</dbReference>
<dbReference type="PANTHER" id="PTHR23512">
    <property type="entry name" value="MAJOR FACILITATOR SUPERFAMILY DOMAIN-CONTAINING PROTEIN 1"/>
    <property type="match status" value="1"/>
</dbReference>
<sequence length="454" mass="49547">MEDTWNLKVQQLHKRRLIIWIPLGLAFLTAYFHRVVIGVVADSVMIDFSIHQAAELGLLASIYFYTYALLQVPAGFLADRYGPRLTVSAALLLAACGAAILGLTDSMTGLYGGRFLASIGVSLLYVNIIKIQAEWFRVREFGTICGLLTMFGNGGALLAATPLAIIVDSLGWRASFYIIGGYSLVMAVICWVIVRDRPTDVNLPSIAEVERREGIKQMSLAPENSNVIDDMKVVFGNYYTWTPFWASVAIFGVYMSFAGIWGVPYFMQIYDMSRVNAANLMMAVVIGNMVGAPLLGYLSDRIGFRRGPYISVAGLFLITWLVLTLWNGAKPPEWALFPICVGIGLGVSGVTLTVACSKEVNPPHLTGFVAGIANSGPFVGAALLQPAFGWVLDRHWQGVINEGVKVYPIAAFQGAFWVCGAVLAVGFIISLFIKETKCHNISAVLKRKEKSVVH</sequence>
<evidence type="ECO:0000256" key="12">
    <source>
        <dbReference type="ARBA" id="ARBA00044891"/>
    </source>
</evidence>
<feature type="transmembrane region" description="Helical" evidence="25">
    <location>
        <begin position="172"/>
        <end position="194"/>
    </location>
</feature>
<gene>
    <name evidence="27" type="primary">sauU_3</name>
    <name evidence="27" type="ORF">SDC9_13794</name>
</gene>
<evidence type="ECO:0000256" key="4">
    <source>
        <dbReference type="ARBA" id="ARBA00022692"/>
    </source>
</evidence>
<dbReference type="EMBL" id="VSSQ01000040">
    <property type="protein sequence ID" value="MPL68081.1"/>
    <property type="molecule type" value="Genomic_DNA"/>
</dbReference>
<dbReference type="InterPro" id="IPR052187">
    <property type="entry name" value="MFSD1"/>
</dbReference>
<feature type="transmembrane region" description="Helical" evidence="25">
    <location>
        <begin position="110"/>
        <end position="129"/>
    </location>
</feature>
<comment type="catalytic activity">
    <reaction evidence="13">
        <text>L-alpha-aminoacyl-L-lysine(out) = L-alpha-aminoacyl-L-lysine(in)</text>
        <dbReference type="Rhea" id="RHEA:79383"/>
        <dbReference type="ChEBI" id="CHEBI:229966"/>
    </reaction>
</comment>
<comment type="catalytic activity">
    <reaction evidence="18">
        <text>L-histidyl-L-alpha-amino acid(out) = L-histidyl-L-alpha-amino acid(in)</text>
        <dbReference type="Rhea" id="RHEA:79379"/>
        <dbReference type="ChEBI" id="CHEBI:229964"/>
    </reaction>
</comment>
<evidence type="ECO:0000256" key="13">
    <source>
        <dbReference type="ARBA" id="ARBA00044893"/>
    </source>
</evidence>
<evidence type="ECO:0000256" key="6">
    <source>
        <dbReference type="ARBA" id="ARBA00023136"/>
    </source>
</evidence>
<comment type="catalytic activity">
    <reaction evidence="14">
        <text>L-aspartyl-L-lysine(out) = L-aspartyl-L-lysine(in)</text>
        <dbReference type="Rhea" id="RHEA:79411"/>
        <dbReference type="ChEBI" id="CHEBI:229953"/>
    </reaction>
</comment>
<keyword evidence="5 25" id="KW-1133">Transmembrane helix</keyword>
<evidence type="ECO:0000256" key="16">
    <source>
        <dbReference type="ARBA" id="ARBA00044900"/>
    </source>
</evidence>
<evidence type="ECO:0000256" key="15">
    <source>
        <dbReference type="ARBA" id="ARBA00044899"/>
    </source>
</evidence>
<keyword evidence="7" id="KW-0458">Lysosome</keyword>
<dbReference type="SUPFAM" id="SSF103473">
    <property type="entry name" value="MFS general substrate transporter"/>
    <property type="match status" value="1"/>
</dbReference>
<dbReference type="InterPro" id="IPR036259">
    <property type="entry name" value="MFS_trans_sf"/>
</dbReference>
<evidence type="ECO:0000256" key="18">
    <source>
        <dbReference type="ARBA" id="ARBA00044912"/>
    </source>
</evidence>
<comment type="function">
    <text evidence="23">Lysosomal dipeptide uniporter that selectively exports lysine, arginine or histidine-containing dipeptides with a net positive charge from the lysosome lumen into the cytosol. Could play a role in a specific type of protein O-glycosylation indirectly regulating macrophages migration and tissue invasion. Also essential for liver homeostasis.</text>
</comment>
<comment type="catalytic activity">
    <reaction evidence="15">
        <text>L-arginyl-L-alpha-amino acid(out) = L-arginyl-L-alpha-amino acid(in)</text>
        <dbReference type="Rhea" id="RHEA:79371"/>
        <dbReference type="ChEBI" id="CHEBI:84315"/>
    </reaction>
</comment>
<evidence type="ECO:0000256" key="5">
    <source>
        <dbReference type="ARBA" id="ARBA00022989"/>
    </source>
</evidence>
<evidence type="ECO:0000313" key="27">
    <source>
        <dbReference type="EMBL" id="MPL68081.1"/>
    </source>
</evidence>
<evidence type="ECO:0000256" key="8">
    <source>
        <dbReference type="ARBA" id="ARBA00044876"/>
    </source>
</evidence>
<feature type="transmembrane region" description="Helical" evidence="25">
    <location>
        <begin position="244"/>
        <end position="266"/>
    </location>
</feature>
<dbReference type="InterPro" id="IPR020846">
    <property type="entry name" value="MFS_dom"/>
</dbReference>
<dbReference type="PANTHER" id="PTHR23512:SF3">
    <property type="entry name" value="MAJOR FACILITATOR SUPERFAMILY DOMAIN-CONTAINING PROTEIN 1"/>
    <property type="match status" value="1"/>
</dbReference>
<comment type="catalytic activity">
    <reaction evidence="12">
        <text>L-lysyl-L-alpha-amino acid(out) = L-lysyl-L-alpha-amino acid(in)</text>
        <dbReference type="Rhea" id="RHEA:79387"/>
        <dbReference type="ChEBI" id="CHEBI:229965"/>
    </reaction>
</comment>
<proteinExistence type="inferred from homology"/>
<feature type="transmembrane region" description="Helical" evidence="25">
    <location>
        <begin position="335"/>
        <end position="356"/>
    </location>
</feature>
<accession>A0A644TQW4</accession>
<dbReference type="PROSITE" id="PS50850">
    <property type="entry name" value="MFS"/>
    <property type="match status" value="1"/>
</dbReference>
<dbReference type="GO" id="GO:0022857">
    <property type="term" value="F:transmembrane transporter activity"/>
    <property type="evidence" value="ECO:0007669"/>
    <property type="project" value="InterPro"/>
</dbReference>
<evidence type="ECO:0000256" key="3">
    <source>
        <dbReference type="ARBA" id="ARBA00022448"/>
    </source>
</evidence>
<feature type="domain" description="Major facilitator superfamily (MFS) profile" evidence="26">
    <location>
        <begin position="19"/>
        <end position="438"/>
    </location>
</feature>
<evidence type="ECO:0000256" key="17">
    <source>
        <dbReference type="ARBA" id="ARBA00044903"/>
    </source>
</evidence>
<evidence type="ECO:0000256" key="19">
    <source>
        <dbReference type="ARBA" id="ARBA00044919"/>
    </source>
</evidence>
<keyword evidence="6 25" id="KW-0472">Membrane</keyword>
<evidence type="ECO:0000256" key="14">
    <source>
        <dbReference type="ARBA" id="ARBA00044898"/>
    </source>
</evidence>
<comment type="catalytic activity">
    <reaction evidence="10">
        <text>L-alpha-aminoacyl-L-arginine(out) = L-alpha-aminoacyl-L-arginine(in)</text>
        <dbReference type="Rhea" id="RHEA:79367"/>
        <dbReference type="ChEBI" id="CHEBI:229968"/>
    </reaction>
</comment>
<evidence type="ECO:0000256" key="23">
    <source>
        <dbReference type="ARBA" id="ARBA00045709"/>
    </source>
</evidence>
<keyword evidence="4 25" id="KW-0812">Transmembrane</keyword>
<reference evidence="27" key="1">
    <citation type="submission" date="2019-08" db="EMBL/GenBank/DDBJ databases">
        <authorList>
            <person name="Kucharzyk K."/>
            <person name="Murdoch R.W."/>
            <person name="Higgins S."/>
            <person name="Loffler F."/>
        </authorList>
    </citation>
    <scope>NUCLEOTIDE SEQUENCE</scope>
</reference>
<keyword evidence="3" id="KW-0813">Transport</keyword>
<comment type="catalytic activity">
    <reaction evidence="11">
        <text>L-alpha-aminoacyl-L-histidine(out) = L-alpha-aminoacyl-L-histidine(in)</text>
        <dbReference type="Rhea" id="RHEA:79375"/>
        <dbReference type="ChEBI" id="CHEBI:229967"/>
    </reaction>
</comment>
<dbReference type="AlphaFoldDB" id="A0A644TQW4"/>
<feature type="transmembrane region" description="Helical" evidence="25">
    <location>
        <begin position="368"/>
        <end position="391"/>
    </location>
</feature>
<comment type="catalytic activity">
    <reaction evidence="19">
        <text>L-alanyl-L-lysine(out) = L-alanyl-L-lysine(in)</text>
        <dbReference type="Rhea" id="RHEA:79415"/>
        <dbReference type="ChEBI" id="CHEBI:192470"/>
    </reaction>
</comment>
<name>A0A644TQW4_9ZZZZ</name>
<evidence type="ECO:0000256" key="11">
    <source>
        <dbReference type="ARBA" id="ARBA00044884"/>
    </source>
</evidence>
<evidence type="ECO:0000256" key="2">
    <source>
        <dbReference type="ARBA" id="ARBA00008335"/>
    </source>
</evidence>
<dbReference type="Pfam" id="PF07690">
    <property type="entry name" value="MFS_1"/>
    <property type="match status" value="1"/>
</dbReference>
<feature type="transmembrane region" description="Helical" evidence="25">
    <location>
        <begin position="56"/>
        <end position="78"/>
    </location>
</feature>
<comment type="similarity">
    <text evidence="2">Belongs to the major facilitator superfamily.</text>
</comment>
<comment type="catalytic activity">
    <reaction evidence="17">
        <text>L-arginyl-glycine(out) = L-arginyl-glycine(in)</text>
        <dbReference type="Rhea" id="RHEA:79391"/>
        <dbReference type="ChEBI" id="CHEBI:229955"/>
    </reaction>
</comment>
<comment type="subcellular location">
    <subcellularLocation>
        <location evidence="1">Lysosome membrane</location>
        <topology evidence="1">Multi-pass membrane protein</topology>
    </subcellularLocation>
</comment>
<feature type="transmembrane region" description="Helical" evidence="25">
    <location>
        <begin position="141"/>
        <end position="166"/>
    </location>
</feature>
<evidence type="ECO:0000256" key="20">
    <source>
        <dbReference type="ARBA" id="ARBA00044924"/>
    </source>
</evidence>
<evidence type="ECO:0000256" key="9">
    <source>
        <dbReference type="ARBA" id="ARBA00044878"/>
    </source>
</evidence>
<evidence type="ECO:0000256" key="7">
    <source>
        <dbReference type="ARBA" id="ARBA00023228"/>
    </source>
</evidence>
<evidence type="ECO:0000256" key="1">
    <source>
        <dbReference type="ARBA" id="ARBA00004155"/>
    </source>
</evidence>
<comment type="catalytic activity">
    <reaction evidence="8">
        <text>L-lysyl-L-alanine(out) = L-lysyl-L-alanine(in)</text>
        <dbReference type="Rhea" id="RHEA:79399"/>
        <dbReference type="ChEBI" id="CHEBI:229954"/>
    </reaction>
</comment>
<feature type="transmembrane region" description="Helical" evidence="25">
    <location>
        <begin position="411"/>
        <end position="433"/>
    </location>
</feature>
<evidence type="ECO:0000256" key="21">
    <source>
        <dbReference type="ARBA" id="ARBA00044985"/>
    </source>
</evidence>
<evidence type="ECO:0000256" key="25">
    <source>
        <dbReference type="SAM" id="Phobius"/>
    </source>
</evidence>
<organism evidence="27">
    <name type="scientific">bioreactor metagenome</name>
    <dbReference type="NCBI Taxonomy" id="1076179"/>
    <lineage>
        <taxon>unclassified sequences</taxon>
        <taxon>metagenomes</taxon>
        <taxon>ecological metagenomes</taxon>
    </lineage>
</organism>
<evidence type="ECO:0000256" key="22">
    <source>
        <dbReference type="ARBA" id="ARBA00045018"/>
    </source>
</evidence>
<comment type="caution">
    <text evidence="27">The sequence shown here is derived from an EMBL/GenBank/DDBJ whole genome shotgun (WGS) entry which is preliminary data.</text>
</comment>
<feature type="transmembrane region" description="Helical" evidence="25">
    <location>
        <begin position="309"/>
        <end position="329"/>
    </location>
</feature>
<comment type="catalytic activity">
    <reaction evidence="9">
        <text>L-histidyl-glycine(out) = L-histidyl-glycine(in)</text>
        <dbReference type="Rhea" id="RHEA:79395"/>
        <dbReference type="ChEBI" id="CHEBI:229957"/>
    </reaction>
</comment>